<organism evidence="2 3">
    <name type="scientific">Rohdeia mirabilis</name>
    <dbReference type="NCBI Taxonomy" id="2528008"/>
    <lineage>
        <taxon>Bacteria</taxon>
        <taxon>Pseudomonadati</taxon>
        <taxon>Planctomycetota</taxon>
        <taxon>Planctomycetia</taxon>
        <taxon>Planctomycetia incertae sedis</taxon>
        <taxon>Rohdeia</taxon>
    </lineage>
</organism>
<accession>A0A518CYJ5</accession>
<evidence type="ECO:0000313" key="3">
    <source>
        <dbReference type="Proteomes" id="UP000319342"/>
    </source>
</evidence>
<sequence>MSIHRSLRGVNTRAGERSVLTRFERVQKMIKAGKLDPAQDMAVGLPKMRTKFKVVSGKKAKAMSAGKDEKGKDEKKKA</sequence>
<dbReference type="AlphaFoldDB" id="A0A518CYJ5"/>
<gene>
    <name evidence="2" type="ORF">Pla163_14010</name>
</gene>
<protein>
    <recommendedName>
        <fullName evidence="4">Small basic protein</fullName>
    </recommendedName>
</protein>
<dbReference type="Proteomes" id="UP000319342">
    <property type="component" value="Chromosome"/>
</dbReference>
<name>A0A518CYJ5_9BACT</name>
<feature type="region of interest" description="Disordered" evidence="1">
    <location>
        <begin position="56"/>
        <end position="78"/>
    </location>
</feature>
<evidence type="ECO:0000313" key="2">
    <source>
        <dbReference type="EMBL" id="QDU84294.1"/>
    </source>
</evidence>
<evidence type="ECO:0008006" key="4">
    <source>
        <dbReference type="Google" id="ProtNLM"/>
    </source>
</evidence>
<dbReference type="EMBL" id="CP036290">
    <property type="protein sequence ID" value="QDU84294.1"/>
    <property type="molecule type" value="Genomic_DNA"/>
</dbReference>
<proteinExistence type="predicted"/>
<reference evidence="2 3" key="1">
    <citation type="submission" date="2019-02" db="EMBL/GenBank/DDBJ databases">
        <title>Deep-cultivation of Planctomycetes and their phenomic and genomic characterization uncovers novel biology.</title>
        <authorList>
            <person name="Wiegand S."/>
            <person name="Jogler M."/>
            <person name="Boedeker C."/>
            <person name="Pinto D."/>
            <person name="Vollmers J."/>
            <person name="Rivas-Marin E."/>
            <person name="Kohn T."/>
            <person name="Peeters S.H."/>
            <person name="Heuer A."/>
            <person name="Rast P."/>
            <person name="Oberbeckmann S."/>
            <person name="Bunk B."/>
            <person name="Jeske O."/>
            <person name="Meyerdierks A."/>
            <person name="Storesund J.E."/>
            <person name="Kallscheuer N."/>
            <person name="Luecker S."/>
            <person name="Lage O.M."/>
            <person name="Pohl T."/>
            <person name="Merkel B.J."/>
            <person name="Hornburger P."/>
            <person name="Mueller R.-W."/>
            <person name="Bruemmer F."/>
            <person name="Labrenz M."/>
            <person name="Spormann A.M."/>
            <person name="Op den Camp H."/>
            <person name="Overmann J."/>
            <person name="Amann R."/>
            <person name="Jetten M.S.M."/>
            <person name="Mascher T."/>
            <person name="Medema M.H."/>
            <person name="Devos D.P."/>
            <person name="Kaster A.-K."/>
            <person name="Ovreas L."/>
            <person name="Rohde M."/>
            <person name="Galperin M.Y."/>
            <person name="Jogler C."/>
        </authorList>
    </citation>
    <scope>NUCLEOTIDE SEQUENCE [LARGE SCALE GENOMIC DNA]</scope>
    <source>
        <strain evidence="2 3">Pla163</strain>
    </source>
</reference>
<dbReference type="NCBIfam" id="TIGR04137">
    <property type="entry name" value="Chlam_Ver_rRNA"/>
    <property type="match status" value="1"/>
</dbReference>
<feature type="compositionally biased region" description="Basic and acidic residues" evidence="1">
    <location>
        <begin position="66"/>
        <end position="78"/>
    </location>
</feature>
<keyword evidence="3" id="KW-1185">Reference proteome</keyword>
<dbReference type="OrthoDB" id="291303at2"/>
<evidence type="ECO:0000256" key="1">
    <source>
        <dbReference type="SAM" id="MobiDB-lite"/>
    </source>
</evidence>
<dbReference type="RefSeq" id="WP_145185575.1">
    <property type="nucleotide sequence ID" value="NZ_CP036290.1"/>
</dbReference>
<dbReference type="InterPro" id="IPR026405">
    <property type="entry name" value="Chlam/Ver/Plancto_rRNA"/>
</dbReference>